<keyword evidence="3" id="KW-0804">Transcription</keyword>
<feature type="domain" description="HTH cro/C1-type" evidence="4">
    <location>
        <begin position="9"/>
        <end position="64"/>
    </location>
</feature>
<dbReference type="GO" id="GO:0005829">
    <property type="term" value="C:cytosol"/>
    <property type="evidence" value="ECO:0007669"/>
    <property type="project" value="TreeGrafter"/>
</dbReference>
<sequence>MRTTIGDHLRKLRTGSTLTQERLAERAGVSVETIRKLEQNERTSARMSTLNRLATALGVPTTALMGSAAQAQAMREPDAEPLGLVDVRRALTPVSGLDGRSAVGDPETGPPSVADVRRSILTANTIYHANDYAAALGLIPGLLDEARALVGFSDGDERLTAHALASRAHQLAGRLLIQLRRLDLAHVALASALDHARHSGDQMVGAAAVAPMCWLLLRQARFAEAEALAVRTADQVEPRLSTASPAELAAWGFLLMKGASAAVRDARHADARDMLDLAAAGAHRLGDRPSPDADITGNDYSAEGVHLMRVEAAVIADRPDEALALAQQVPQSPQVTPSSRQRHRLDVAHSHVQTGAYADATGVLMDLRERAPAWLRQQRYARDIVQSISEKRRRAMTTELAELTSLVGA</sequence>
<evidence type="ECO:0000259" key="4">
    <source>
        <dbReference type="PROSITE" id="PS50943"/>
    </source>
</evidence>
<dbReference type="SUPFAM" id="SSF47413">
    <property type="entry name" value="lambda repressor-like DNA-binding domains"/>
    <property type="match status" value="1"/>
</dbReference>
<dbReference type="InterPro" id="IPR010982">
    <property type="entry name" value="Lambda_DNA-bd_dom_sf"/>
</dbReference>
<dbReference type="GO" id="GO:0003700">
    <property type="term" value="F:DNA-binding transcription factor activity"/>
    <property type="evidence" value="ECO:0007669"/>
    <property type="project" value="TreeGrafter"/>
</dbReference>
<dbReference type="Gene3D" id="1.10.260.40">
    <property type="entry name" value="lambda repressor-like DNA-binding domains"/>
    <property type="match status" value="1"/>
</dbReference>
<dbReference type="PANTHER" id="PTHR46797:SF23">
    <property type="entry name" value="HTH-TYPE TRANSCRIPTIONAL REGULATOR SUTR"/>
    <property type="match status" value="1"/>
</dbReference>
<name>A0A1C4ZCK2_9ACTN</name>
<gene>
    <name evidence="5" type="ORF">GA0070563_10833</name>
</gene>
<dbReference type="RefSeq" id="WP_074475785.1">
    <property type="nucleotide sequence ID" value="NZ_FMCT01000008.1"/>
</dbReference>
<evidence type="ECO:0000256" key="1">
    <source>
        <dbReference type="ARBA" id="ARBA00023015"/>
    </source>
</evidence>
<evidence type="ECO:0000313" key="5">
    <source>
        <dbReference type="EMBL" id="SCF30693.1"/>
    </source>
</evidence>
<dbReference type="PROSITE" id="PS50943">
    <property type="entry name" value="HTH_CROC1"/>
    <property type="match status" value="1"/>
</dbReference>
<keyword evidence="6" id="KW-1185">Reference proteome</keyword>
<proteinExistence type="predicted"/>
<dbReference type="Pfam" id="PF01381">
    <property type="entry name" value="HTH_3"/>
    <property type="match status" value="1"/>
</dbReference>
<keyword evidence="2" id="KW-0238">DNA-binding</keyword>
<accession>A0A1C4ZCK2</accession>
<dbReference type="InterPro" id="IPR050807">
    <property type="entry name" value="TransReg_Diox_bact_type"/>
</dbReference>
<dbReference type="AlphaFoldDB" id="A0A1C4ZCK2"/>
<dbReference type="GO" id="GO:0003677">
    <property type="term" value="F:DNA binding"/>
    <property type="evidence" value="ECO:0007669"/>
    <property type="project" value="UniProtKB-KW"/>
</dbReference>
<dbReference type="SMART" id="SM00530">
    <property type="entry name" value="HTH_XRE"/>
    <property type="match status" value="1"/>
</dbReference>
<dbReference type="InterPro" id="IPR001387">
    <property type="entry name" value="Cro/C1-type_HTH"/>
</dbReference>
<keyword evidence="1" id="KW-0805">Transcription regulation</keyword>
<evidence type="ECO:0000256" key="2">
    <source>
        <dbReference type="ARBA" id="ARBA00023125"/>
    </source>
</evidence>
<dbReference type="Proteomes" id="UP000183585">
    <property type="component" value="Unassembled WGS sequence"/>
</dbReference>
<organism evidence="5 6">
    <name type="scientific">Micromonospora carbonacea</name>
    <dbReference type="NCBI Taxonomy" id="47853"/>
    <lineage>
        <taxon>Bacteria</taxon>
        <taxon>Bacillati</taxon>
        <taxon>Actinomycetota</taxon>
        <taxon>Actinomycetes</taxon>
        <taxon>Micromonosporales</taxon>
        <taxon>Micromonosporaceae</taxon>
        <taxon>Micromonospora</taxon>
    </lineage>
</organism>
<dbReference type="EMBL" id="FMCT01000008">
    <property type="protein sequence ID" value="SCF30693.1"/>
    <property type="molecule type" value="Genomic_DNA"/>
</dbReference>
<evidence type="ECO:0000313" key="6">
    <source>
        <dbReference type="Proteomes" id="UP000183585"/>
    </source>
</evidence>
<reference evidence="6" key="1">
    <citation type="submission" date="2016-06" db="EMBL/GenBank/DDBJ databases">
        <authorList>
            <person name="Varghese N."/>
            <person name="Submissions Spin"/>
        </authorList>
    </citation>
    <scope>NUCLEOTIDE SEQUENCE [LARGE SCALE GENOMIC DNA]</scope>
    <source>
        <strain evidence="6">DSM 43168</strain>
    </source>
</reference>
<dbReference type="PANTHER" id="PTHR46797">
    <property type="entry name" value="HTH-TYPE TRANSCRIPTIONAL REGULATOR"/>
    <property type="match status" value="1"/>
</dbReference>
<protein>
    <submittedName>
        <fullName evidence="5">Helix-turn-helix domain-containing protein</fullName>
    </submittedName>
</protein>
<dbReference type="CDD" id="cd00093">
    <property type="entry name" value="HTH_XRE"/>
    <property type="match status" value="1"/>
</dbReference>
<evidence type="ECO:0000256" key="3">
    <source>
        <dbReference type="ARBA" id="ARBA00023163"/>
    </source>
</evidence>